<dbReference type="Proteomes" id="UP000494218">
    <property type="component" value="Unassembled WGS sequence"/>
</dbReference>
<sequence length="87" mass="9116">MLRKNVIKRWLMPLLLVELLTGCAGRSPRLSPMSDVPALPPEARQPATPSICLPTCSAGLTSARESWRGSLTSAASPAGSASAVTTR</sequence>
<accession>A0A6P2IK54</accession>
<gene>
    <name evidence="1" type="ORF">BLA23254_01285</name>
</gene>
<dbReference type="AlphaFoldDB" id="A0A6P2IK54"/>
<organism evidence="1 2">
    <name type="scientific">Burkholderia lata (strain ATCC 17760 / DSM 23089 / LMG 22485 / NCIMB 9086 / R18194 / 383)</name>
    <dbReference type="NCBI Taxonomy" id="482957"/>
    <lineage>
        <taxon>Bacteria</taxon>
        <taxon>Pseudomonadati</taxon>
        <taxon>Pseudomonadota</taxon>
        <taxon>Betaproteobacteria</taxon>
        <taxon>Burkholderiales</taxon>
        <taxon>Burkholderiaceae</taxon>
        <taxon>Burkholderia</taxon>
        <taxon>Burkholderia cepacia complex</taxon>
    </lineage>
</organism>
<evidence type="ECO:0000313" key="2">
    <source>
        <dbReference type="Proteomes" id="UP000494218"/>
    </source>
</evidence>
<dbReference type="EMBL" id="CABVPW010000005">
    <property type="protein sequence ID" value="VWB30066.1"/>
    <property type="molecule type" value="Genomic_DNA"/>
</dbReference>
<proteinExistence type="predicted"/>
<protein>
    <submittedName>
        <fullName evidence="1">Uncharacterized protein</fullName>
    </submittedName>
</protein>
<name>A0A6P2IK54_BURL3</name>
<evidence type="ECO:0000313" key="1">
    <source>
        <dbReference type="EMBL" id="VWB30066.1"/>
    </source>
</evidence>
<reference evidence="1 2" key="1">
    <citation type="submission" date="2019-09" db="EMBL/GenBank/DDBJ databases">
        <authorList>
            <person name="Depoorter E."/>
        </authorList>
    </citation>
    <scope>NUCLEOTIDE SEQUENCE [LARGE SCALE GENOMIC DNA]</scope>
    <source>
        <strain evidence="1">LMG 23254</strain>
    </source>
</reference>